<organism evidence="7 8">
    <name type="scientific">Aphanomyces invadans</name>
    <dbReference type="NCBI Taxonomy" id="157072"/>
    <lineage>
        <taxon>Eukaryota</taxon>
        <taxon>Sar</taxon>
        <taxon>Stramenopiles</taxon>
        <taxon>Oomycota</taxon>
        <taxon>Saprolegniomycetes</taxon>
        <taxon>Saprolegniales</taxon>
        <taxon>Verrucalvaceae</taxon>
        <taxon>Aphanomyces</taxon>
    </lineage>
</organism>
<keyword evidence="1" id="KW-0547">Nucleotide-binding</keyword>
<keyword evidence="3" id="KW-0342">GTP-binding</keyword>
<comment type="caution">
    <text evidence="7">The sequence shown here is derived from an EMBL/GenBank/DDBJ whole genome shotgun (WGS) entry which is preliminary data.</text>
</comment>
<dbReference type="InterPro" id="IPR027417">
    <property type="entry name" value="P-loop_NTPase"/>
</dbReference>
<dbReference type="Gene3D" id="3.40.50.300">
    <property type="entry name" value="P-loop containing nucleotide triphosphate hydrolases"/>
    <property type="match status" value="1"/>
</dbReference>
<accession>A0A418AMI5</accession>
<name>A0A418AMI5_9STRA</name>
<evidence type="ECO:0000256" key="4">
    <source>
        <dbReference type="PROSITE-ProRule" id="PRU01052"/>
    </source>
</evidence>
<feature type="domain" description="GB1/RHD3-type G" evidence="6">
    <location>
        <begin position="32"/>
        <end position="283"/>
    </location>
</feature>
<protein>
    <recommendedName>
        <fullName evidence="6">GB1/RHD3-type G domain-containing protein</fullName>
    </recommendedName>
</protein>
<dbReference type="Pfam" id="PF02841">
    <property type="entry name" value="GBP_C"/>
    <property type="match status" value="1"/>
</dbReference>
<dbReference type="Proteomes" id="UP000285060">
    <property type="component" value="Unassembled WGS sequence"/>
</dbReference>
<evidence type="ECO:0000256" key="2">
    <source>
        <dbReference type="ARBA" id="ARBA00022801"/>
    </source>
</evidence>
<dbReference type="InterPro" id="IPR015894">
    <property type="entry name" value="Guanylate-bd_N"/>
</dbReference>
<gene>
    <name evidence="7" type="ORF">DYB32_007968</name>
</gene>
<evidence type="ECO:0000256" key="5">
    <source>
        <dbReference type="SAM" id="Coils"/>
    </source>
</evidence>
<sequence>MELTEPLPFITLTDDDCFEISRDAAEYLRSLEGEVSIVAIAGLYRTGKSYLLNQLLGRTTEHTMFGVGGTVNAMTKGIWIWGQPVDGSTRKTIVFMDTEGLGSAQRSQTQDTRIFALALLLSSFFIYNSRGVIDANAIEDLSLVVNLTKYIHVSAASLDQPANSSALADFFPSFLWVVRDFTLQLEENGHAISSKEYLEKALKPQPGTSDDTVHKNQVRNLLSNFFPARDCITMVRPLNDEALLRELPKQPFESLREEFRTQLTMLKQRVFSDLQPKKLMAKPLNGAMLVTLAQNYVDAFNSGAAPVISSAWDRVVQAQSEELLDAAKRTFETKFPLKWTSVLTEAALLDQFRAAQAAAVESLHATAVAPDTVPINLPLLHDYVATKLRAAWDLNDKLAKQHLITVLQELYAPITAQAWQPLDKDATFDQVVDALRKKLDGFDTLLKRFITSYLERTGGMPLQHSMLCSFLAEKVAYATSRPHWLSIAGPLDDSGAGQRIVWDLFLNLVGVMMLLPGHHFVQNSIGGFKRVDASAGNACASCFFGWSTLVDPDVLLQVMDGVVNWGTLVTVLFRQQDSAMQVLSVAVGRVITLRGSAQEMLQQQKDTFERALQAITDRLQEEKLALRADIDHKDGEIKRTLMQIDRIGALHTEVLDRLNDELKVAKEELKAADALVDAVRREQDSVAQDTAKQRLENERRQHAKEQELLHGHHQLLQKVVDLERALGDQQSEHLTAVFKMEQTCQAHVRRVVEDCDDAAAELKAHTIHDIRQLKTKQEGELRALTTELDDRQAVLTAMQERLEMQRRVNMSAASAKRSTKEDCVVS</sequence>
<reference evidence="7 8" key="1">
    <citation type="submission" date="2018-08" db="EMBL/GenBank/DDBJ databases">
        <title>Aphanomyces genome sequencing and annotation.</title>
        <authorList>
            <person name="Minardi D."/>
            <person name="Oidtmann B."/>
            <person name="Van Der Giezen M."/>
            <person name="Studholme D.J."/>
        </authorList>
    </citation>
    <scope>NUCLEOTIDE SEQUENCE [LARGE SCALE GENOMIC DNA]</scope>
    <source>
        <strain evidence="7 8">NJM0002</strain>
    </source>
</reference>
<evidence type="ECO:0000313" key="7">
    <source>
        <dbReference type="EMBL" id="RHY25977.1"/>
    </source>
</evidence>
<keyword evidence="5" id="KW-0175">Coiled coil</keyword>
<dbReference type="InterPro" id="IPR036543">
    <property type="entry name" value="Guanylate-bd_C_sf"/>
</dbReference>
<dbReference type="GO" id="GO:0003924">
    <property type="term" value="F:GTPase activity"/>
    <property type="evidence" value="ECO:0007669"/>
    <property type="project" value="InterPro"/>
</dbReference>
<dbReference type="Pfam" id="PF02263">
    <property type="entry name" value="GBP"/>
    <property type="match status" value="1"/>
</dbReference>
<keyword evidence="2" id="KW-0378">Hydrolase</keyword>
<dbReference type="SUPFAM" id="SSF52540">
    <property type="entry name" value="P-loop containing nucleoside triphosphate hydrolases"/>
    <property type="match status" value="1"/>
</dbReference>
<evidence type="ECO:0000313" key="8">
    <source>
        <dbReference type="Proteomes" id="UP000285060"/>
    </source>
</evidence>
<evidence type="ECO:0000256" key="3">
    <source>
        <dbReference type="ARBA" id="ARBA00023134"/>
    </source>
</evidence>
<evidence type="ECO:0000256" key="1">
    <source>
        <dbReference type="ARBA" id="ARBA00022741"/>
    </source>
</evidence>
<comment type="similarity">
    <text evidence="4">Belongs to the TRAFAC class dynamin-like GTPase superfamily. GB1/RHD3 GTPase family.</text>
</comment>
<feature type="coiled-coil region" evidence="5">
    <location>
        <begin position="655"/>
        <end position="708"/>
    </location>
</feature>
<dbReference type="InterPro" id="IPR030386">
    <property type="entry name" value="G_GB1_RHD3_dom"/>
</dbReference>
<dbReference type="FunFam" id="3.40.50.300:FF:001470">
    <property type="entry name" value="Interferon-induced guanylate-binding protein 1"/>
    <property type="match status" value="1"/>
</dbReference>
<dbReference type="GO" id="GO:0005525">
    <property type="term" value="F:GTP binding"/>
    <property type="evidence" value="ECO:0007669"/>
    <property type="project" value="UniProtKB-KW"/>
</dbReference>
<dbReference type="AlphaFoldDB" id="A0A418AMI5"/>
<dbReference type="EMBL" id="QUSY01001119">
    <property type="protein sequence ID" value="RHY25977.1"/>
    <property type="molecule type" value="Genomic_DNA"/>
</dbReference>
<proteinExistence type="inferred from homology"/>
<evidence type="ECO:0000259" key="6">
    <source>
        <dbReference type="PROSITE" id="PS51715"/>
    </source>
</evidence>
<dbReference type="PROSITE" id="PS51715">
    <property type="entry name" value="G_GB1_RHD3"/>
    <property type="match status" value="1"/>
</dbReference>
<dbReference type="PANTHER" id="PTHR10751">
    <property type="entry name" value="GUANYLATE BINDING PROTEIN"/>
    <property type="match status" value="1"/>
</dbReference>
<dbReference type="SUPFAM" id="SSF48340">
    <property type="entry name" value="Interferon-induced guanylate-binding protein 1 (GBP1), C-terminal domain"/>
    <property type="match status" value="1"/>
</dbReference>
<dbReference type="InterPro" id="IPR003191">
    <property type="entry name" value="Guanylate-bd/ATL_C"/>
</dbReference>
<dbReference type="VEuPathDB" id="FungiDB:H310_02646"/>
<dbReference type="Gene3D" id="1.20.1000.10">
    <property type="entry name" value="Guanylate-binding protein, C-terminal domain"/>
    <property type="match status" value="1"/>
</dbReference>
<dbReference type="CDD" id="cd01851">
    <property type="entry name" value="GBP"/>
    <property type="match status" value="1"/>
</dbReference>
<keyword evidence="8" id="KW-1185">Reference proteome</keyword>